<dbReference type="InterPro" id="IPR027417">
    <property type="entry name" value="P-loop_NTPase"/>
</dbReference>
<dbReference type="GO" id="GO:0003777">
    <property type="term" value="F:microtubule motor activity"/>
    <property type="evidence" value="ECO:0007669"/>
    <property type="project" value="InterPro"/>
</dbReference>
<evidence type="ECO:0000256" key="2">
    <source>
        <dbReference type="ARBA" id="ARBA00022741"/>
    </source>
</evidence>
<keyword evidence="4" id="KW-0963">Cytoplasm</keyword>
<evidence type="ECO:0000256" key="5">
    <source>
        <dbReference type="PROSITE-ProRule" id="PRU00283"/>
    </source>
</evidence>
<dbReference type="SUPFAM" id="SSF52540">
    <property type="entry name" value="P-loop containing nucleoside triphosphate hydrolases"/>
    <property type="match status" value="1"/>
</dbReference>
<accession>A0A2G8LL90</accession>
<evidence type="ECO:0000259" key="7">
    <source>
        <dbReference type="PROSITE" id="PS50067"/>
    </source>
</evidence>
<dbReference type="SMART" id="SM00129">
    <property type="entry name" value="KISc"/>
    <property type="match status" value="1"/>
</dbReference>
<dbReference type="PANTHER" id="PTHR47972">
    <property type="entry name" value="KINESIN-LIKE PROTEIN KLP-3"/>
    <property type="match status" value="1"/>
</dbReference>
<dbReference type="GO" id="GO:0008017">
    <property type="term" value="F:microtubule binding"/>
    <property type="evidence" value="ECO:0007669"/>
    <property type="project" value="InterPro"/>
</dbReference>
<gene>
    <name evidence="9" type="ORF">BSL78_02070</name>
</gene>
<comment type="caution">
    <text evidence="9">The sequence shown here is derived from an EMBL/GenBank/DDBJ whole genome shotgun (WGS) entry which is preliminary data.</text>
</comment>
<dbReference type="Gene3D" id="2.60.40.10">
    <property type="entry name" value="Immunoglobulins"/>
    <property type="match status" value="2"/>
</dbReference>
<feature type="domain" description="Kinesin motor" evidence="7">
    <location>
        <begin position="264"/>
        <end position="495"/>
    </location>
</feature>
<dbReference type="PANTHER" id="PTHR47972:SF28">
    <property type="entry name" value="KINESIN-LIKE PROTEIN KLP-3"/>
    <property type="match status" value="1"/>
</dbReference>
<dbReference type="SUPFAM" id="SSF48726">
    <property type="entry name" value="Immunoglobulin"/>
    <property type="match status" value="1"/>
</dbReference>
<name>A0A2G8LL90_STIJA</name>
<keyword evidence="6" id="KW-0472">Membrane</keyword>
<keyword evidence="5" id="KW-0505">Motor protein</keyword>
<dbReference type="PROSITE" id="PS50835">
    <property type="entry name" value="IG_LIKE"/>
    <property type="match status" value="1"/>
</dbReference>
<protein>
    <recommendedName>
        <fullName evidence="11">Ig-like domain-containing protein</fullName>
    </recommendedName>
</protein>
<dbReference type="STRING" id="307972.A0A2G8LL90"/>
<sequence length="495" mass="55241">MFVYEKEETARIPCIIRGESQAYFWKVGTMFNESKSLASFIHGSPDKFANETFGKHTVLGDGTLVIYRMTYTDVGNYHCRVVTKSSEYYGSAAVYIKAFRNGSTFGIDECESNANCRLQTKVDSLTCEAAFVSSQLRLRWLNNSIELESSEITVQNDDESFNVSSTFAVNDDSPSILICEAYGEAMESKHILIELMDETERPATESLTGTSPWMPVSIVLIIVVICMVVVLLIKYKDQSKKENPNTGEETQLLIESTEKESNNRLKTVITEFAERSKRAKSLAIKKETYKLTRIFEPEEEQGKVFSHLEDIVQSAVDGNMICIVAIGAPKSGKTFTMSNYDSSAKDSQGIIPRAISKIFECEKDLQKKGFEALDLLKGSPMENKGMSAGTKRADLFQITVEIFINQEKVLQGILSLVTFHGADATKQLISNEKDSPIMSLLTPLITDKSCLMAMIVTIKMDTSPETQETLHFIEKMREASEKRFGITKHAPGSSN</sequence>
<dbReference type="OrthoDB" id="8947657at2759"/>
<feature type="domain" description="Ig-like" evidence="8">
    <location>
        <begin position="1"/>
        <end position="95"/>
    </location>
</feature>
<evidence type="ECO:0000256" key="1">
    <source>
        <dbReference type="ARBA" id="ARBA00004245"/>
    </source>
</evidence>
<dbReference type="AlphaFoldDB" id="A0A2G8LL90"/>
<keyword evidence="2 5" id="KW-0547">Nucleotide-binding</keyword>
<dbReference type="InterPro" id="IPR036179">
    <property type="entry name" value="Ig-like_dom_sf"/>
</dbReference>
<dbReference type="InterPro" id="IPR036961">
    <property type="entry name" value="Kinesin_motor_dom_sf"/>
</dbReference>
<dbReference type="Proteomes" id="UP000230750">
    <property type="component" value="Unassembled WGS sequence"/>
</dbReference>
<evidence type="ECO:0000256" key="3">
    <source>
        <dbReference type="ARBA" id="ARBA00022840"/>
    </source>
</evidence>
<keyword evidence="4" id="KW-0206">Cytoskeleton</keyword>
<keyword evidence="3 5" id="KW-0067">ATP-binding</keyword>
<evidence type="ECO:0000256" key="4">
    <source>
        <dbReference type="ARBA" id="ARBA00023212"/>
    </source>
</evidence>
<organism evidence="9 10">
    <name type="scientific">Stichopus japonicus</name>
    <name type="common">Sea cucumber</name>
    <dbReference type="NCBI Taxonomy" id="307972"/>
    <lineage>
        <taxon>Eukaryota</taxon>
        <taxon>Metazoa</taxon>
        <taxon>Echinodermata</taxon>
        <taxon>Eleutherozoa</taxon>
        <taxon>Echinozoa</taxon>
        <taxon>Holothuroidea</taxon>
        <taxon>Aspidochirotacea</taxon>
        <taxon>Aspidochirotida</taxon>
        <taxon>Stichopodidae</taxon>
        <taxon>Apostichopus</taxon>
    </lineage>
</organism>
<comment type="subcellular location">
    <subcellularLocation>
        <location evidence="1">Cytoplasm</location>
        <location evidence="1">Cytoskeleton</location>
    </subcellularLocation>
</comment>
<dbReference type="EMBL" id="MRZV01000043">
    <property type="protein sequence ID" value="PIK61019.1"/>
    <property type="molecule type" value="Genomic_DNA"/>
</dbReference>
<evidence type="ECO:0000313" key="9">
    <source>
        <dbReference type="EMBL" id="PIK61019.1"/>
    </source>
</evidence>
<dbReference type="GO" id="GO:0005524">
    <property type="term" value="F:ATP binding"/>
    <property type="evidence" value="ECO:0007669"/>
    <property type="project" value="UniProtKB-UniRule"/>
</dbReference>
<keyword evidence="6" id="KW-0812">Transmembrane</keyword>
<dbReference type="GO" id="GO:0015630">
    <property type="term" value="C:microtubule cytoskeleton"/>
    <property type="evidence" value="ECO:0007669"/>
    <property type="project" value="TreeGrafter"/>
</dbReference>
<reference evidence="9 10" key="1">
    <citation type="journal article" date="2017" name="PLoS Biol.">
        <title>The sea cucumber genome provides insights into morphological evolution and visceral regeneration.</title>
        <authorList>
            <person name="Zhang X."/>
            <person name="Sun L."/>
            <person name="Yuan J."/>
            <person name="Sun Y."/>
            <person name="Gao Y."/>
            <person name="Zhang L."/>
            <person name="Li S."/>
            <person name="Dai H."/>
            <person name="Hamel J.F."/>
            <person name="Liu C."/>
            <person name="Yu Y."/>
            <person name="Liu S."/>
            <person name="Lin W."/>
            <person name="Guo K."/>
            <person name="Jin S."/>
            <person name="Xu P."/>
            <person name="Storey K.B."/>
            <person name="Huan P."/>
            <person name="Zhang T."/>
            <person name="Zhou Y."/>
            <person name="Zhang J."/>
            <person name="Lin C."/>
            <person name="Li X."/>
            <person name="Xing L."/>
            <person name="Huo D."/>
            <person name="Sun M."/>
            <person name="Wang L."/>
            <person name="Mercier A."/>
            <person name="Li F."/>
            <person name="Yang H."/>
            <person name="Xiang J."/>
        </authorList>
    </citation>
    <scope>NUCLEOTIDE SEQUENCE [LARGE SCALE GENOMIC DNA]</scope>
    <source>
        <strain evidence="9">Shaxun</strain>
        <tissue evidence="9">Muscle</tissue>
    </source>
</reference>
<dbReference type="InterPro" id="IPR013783">
    <property type="entry name" value="Ig-like_fold"/>
</dbReference>
<proteinExistence type="inferred from homology"/>
<dbReference type="PROSITE" id="PS50067">
    <property type="entry name" value="KINESIN_MOTOR_2"/>
    <property type="match status" value="1"/>
</dbReference>
<evidence type="ECO:0008006" key="11">
    <source>
        <dbReference type="Google" id="ProtNLM"/>
    </source>
</evidence>
<feature type="binding site" evidence="5">
    <location>
        <begin position="327"/>
        <end position="334"/>
    </location>
    <ligand>
        <name>ATP</name>
        <dbReference type="ChEBI" id="CHEBI:30616"/>
    </ligand>
</feature>
<dbReference type="InterPro" id="IPR007110">
    <property type="entry name" value="Ig-like_dom"/>
</dbReference>
<keyword evidence="6" id="KW-1133">Transmembrane helix</keyword>
<evidence type="ECO:0000256" key="6">
    <source>
        <dbReference type="SAM" id="Phobius"/>
    </source>
</evidence>
<dbReference type="InterPro" id="IPR027640">
    <property type="entry name" value="Kinesin-like_fam"/>
</dbReference>
<evidence type="ECO:0000313" key="10">
    <source>
        <dbReference type="Proteomes" id="UP000230750"/>
    </source>
</evidence>
<dbReference type="Gene3D" id="3.40.850.10">
    <property type="entry name" value="Kinesin motor domain"/>
    <property type="match status" value="1"/>
</dbReference>
<feature type="transmembrane region" description="Helical" evidence="6">
    <location>
        <begin position="213"/>
        <end position="233"/>
    </location>
</feature>
<dbReference type="GO" id="GO:0007018">
    <property type="term" value="P:microtubule-based movement"/>
    <property type="evidence" value="ECO:0007669"/>
    <property type="project" value="InterPro"/>
</dbReference>
<evidence type="ECO:0000259" key="8">
    <source>
        <dbReference type="PROSITE" id="PS50835"/>
    </source>
</evidence>
<dbReference type="Pfam" id="PF00225">
    <property type="entry name" value="Kinesin"/>
    <property type="match status" value="1"/>
</dbReference>
<comment type="similarity">
    <text evidence="5">Belongs to the TRAFAC class myosin-kinesin ATPase superfamily. Kinesin family.</text>
</comment>
<dbReference type="InterPro" id="IPR001752">
    <property type="entry name" value="Kinesin_motor_dom"/>
</dbReference>
<keyword evidence="10" id="KW-1185">Reference proteome</keyword>